<gene>
    <name evidence="1" type="ORF">GCM10009681_36920</name>
</gene>
<reference evidence="2" key="1">
    <citation type="journal article" date="2019" name="Int. J. Syst. Evol. Microbiol.">
        <title>The Global Catalogue of Microorganisms (GCM) 10K type strain sequencing project: providing services to taxonomists for standard genome sequencing and annotation.</title>
        <authorList>
            <consortium name="The Broad Institute Genomics Platform"/>
            <consortium name="The Broad Institute Genome Sequencing Center for Infectious Disease"/>
            <person name="Wu L."/>
            <person name="Ma J."/>
        </authorList>
    </citation>
    <scope>NUCLEOTIDE SEQUENCE [LARGE SCALE GENOMIC DNA]</scope>
    <source>
        <strain evidence="2">JCM 13249</strain>
    </source>
</reference>
<sequence length="126" mass="13093">MEPVTLVVTALVAGATAGISGMAASAVVDAYGALKNLVLACFRRGHVPEAAGLDLIAKASDGPGPRAALEQQLTAIEIDEPTMEAAQTLLDLLEKAGIRKFHVEVHDSTGVQVGDKNSQTINIHPR</sequence>
<protein>
    <submittedName>
        <fullName evidence="1">Uncharacterized protein</fullName>
    </submittedName>
</protein>
<proteinExistence type="predicted"/>
<keyword evidence="2" id="KW-1185">Reference proteome</keyword>
<dbReference type="RefSeq" id="WP_344083234.1">
    <property type="nucleotide sequence ID" value="NZ_BAAALS010000018.1"/>
</dbReference>
<accession>A0ABP4WTD4</accession>
<dbReference type="EMBL" id="BAAALS010000018">
    <property type="protein sequence ID" value="GAA1762427.1"/>
    <property type="molecule type" value="Genomic_DNA"/>
</dbReference>
<evidence type="ECO:0000313" key="1">
    <source>
        <dbReference type="EMBL" id="GAA1762427.1"/>
    </source>
</evidence>
<dbReference type="Proteomes" id="UP001500655">
    <property type="component" value="Unassembled WGS sequence"/>
</dbReference>
<comment type="caution">
    <text evidence="1">The sequence shown here is derived from an EMBL/GenBank/DDBJ whole genome shotgun (WGS) entry which is preliminary data.</text>
</comment>
<evidence type="ECO:0000313" key="2">
    <source>
        <dbReference type="Proteomes" id="UP001500655"/>
    </source>
</evidence>
<name>A0ABP4WTD4_9ACTN</name>
<organism evidence="1 2">
    <name type="scientific">Luedemannella helvata</name>
    <dbReference type="NCBI Taxonomy" id="349315"/>
    <lineage>
        <taxon>Bacteria</taxon>
        <taxon>Bacillati</taxon>
        <taxon>Actinomycetota</taxon>
        <taxon>Actinomycetes</taxon>
        <taxon>Micromonosporales</taxon>
        <taxon>Micromonosporaceae</taxon>
        <taxon>Luedemannella</taxon>
    </lineage>
</organism>